<evidence type="ECO:0000313" key="3">
    <source>
        <dbReference type="Proteomes" id="UP001054889"/>
    </source>
</evidence>
<evidence type="ECO:0000256" key="1">
    <source>
        <dbReference type="SAM" id="MobiDB-lite"/>
    </source>
</evidence>
<dbReference type="PANTHER" id="PTHR33326:SF14">
    <property type="entry name" value="EXPRESSED PROTEIN"/>
    <property type="match status" value="1"/>
</dbReference>
<protein>
    <submittedName>
        <fullName evidence="2">Uncharacterized protein</fullName>
    </submittedName>
</protein>
<organism evidence="2 3">
    <name type="scientific">Eleusine coracana subsp. coracana</name>
    <dbReference type="NCBI Taxonomy" id="191504"/>
    <lineage>
        <taxon>Eukaryota</taxon>
        <taxon>Viridiplantae</taxon>
        <taxon>Streptophyta</taxon>
        <taxon>Embryophyta</taxon>
        <taxon>Tracheophyta</taxon>
        <taxon>Spermatophyta</taxon>
        <taxon>Magnoliopsida</taxon>
        <taxon>Liliopsida</taxon>
        <taxon>Poales</taxon>
        <taxon>Poaceae</taxon>
        <taxon>PACMAD clade</taxon>
        <taxon>Chloridoideae</taxon>
        <taxon>Cynodonteae</taxon>
        <taxon>Eleusininae</taxon>
        <taxon>Eleusine</taxon>
    </lineage>
</organism>
<sequence>MLTIAVESLPFHPSCEQALYMWTEEYPSEASISELGRAVTDLPTLEALSLRDSPLLTTQMTGEETDDEDDESSHIYMPRDVQHSLYSSNPIGLRIPMTSFFETVEELQRPDSDEDREKTIQIQRLLDARSPCTIKELFDSMLAAEHAALTALAAEHGTEPPRDPFLVGEESQQTPQHPTAAAAQPLAGMTTRHKASTEENIEDGQKWMRDEVKLCFKKHIEKDCKSQGHCYACKNQGVEDLKHPATGGFEVGLHDAPKSSFWCLDEDE</sequence>
<feature type="region of interest" description="Disordered" evidence="1">
    <location>
        <begin position="53"/>
        <end position="73"/>
    </location>
</feature>
<reference evidence="2" key="1">
    <citation type="journal article" date="2018" name="DNA Res.">
        <title>Multiple hybrid de novo genome assembly of finger millet, an orphan allotetraploid crop.</title>
        <authorList>
            <person name="Hatakeyama M."/>
            <person name="Aluri S."/>
            <person name="Balachadran M.T."/>
            <person name="Sivarajan S.R."/>
            <person name="Patrignani A."/>
            <person name="Gruter S."/>
            <person name="Poveda L."/>
            <person name="Shimizu-Inatsugi R."/>
            <person name="Baeten J."/>
            <person name="Francoijs K.J."/>
            <person name="Nataraja K.N."/>
            <person name="Reddy Y.A.N."/>
            <person name="Phadnis S."/>
            <person name="Ravikumar R.L."/>
            <person name="Schlapbach R."/>
            <person name="Sreeman S.M."/>
            <person name="Shimizu K.K."/>
        </authorList>
    </citation>
    <scope>NUCLEOTIDE SEQUENCE</scope>
</reference>
<feature type="region of interest" description="Disordered" evidence="1">
    <location>
        <begin position="181"/>
        <end position="200"/>
    </location>
</feature>
<gene>
    <name evidence="2" type="primary">ga03782</name>
    <name evidence="2" type="ORF">PR202_ga03782</name>
</gene>
<accession>A0AAV5BRA8</accession>
<feature type="compositionally biased region" description="Low complexity" evidence="1">
    <location>
        <begin position="181"/>
        <end position="190"/>
    </location>
</feature>
<proteinExistence type="predicted"/>
<dbReference type="Proteomes" id="UP001054889">
    <property type="component" value="Unassembled WGS sequence"/>
</dbReference>
<dbReference type="AlphaFoldDB" id="A0AAV5BRA8"/>
<dbReference type="EMBL" id="BQKI01000002">
    <property type="protein sequence ID" value="GJM87789.1"/>
    <property type="molecule type" value="Genomic_DNA"/>
</dbReference>
<keyword evidence="3" id="KW-1185">Reference proteome</keyword>
<name>A0AAV5BRA8_ELECO</name>
<reference evidence="2" key="2">
    <citation type="submission" date="2021-12" db="EMBL/GenBank/DDBJ databases">
        <title>Resequencing data analysis of finger millet.</title>
        <authorList>
            <person name="Hatakeyama M."/>
            <person name="Aluri S."/>
            <person name="Balachadran M.T."/>
            <person name="Sivarajan S.R."/>
            <person name="Poveda L."/>
            <person name="Shimizu-Inatsugi R."/>
            <person name="Schlapbach R."/>
            <person name="Sreeman S.M."/>
            <person name="Shimizu K.K."/>
        </authorList>
    </citation>
    <scope>NUCLEOTIDE SEQUENCE</scope>
</reference>
<evidence type="ECO:0000313" key="2">
    <source>
        <dbReference type="EMBL" id="GJM87789.1"/>
    </source>
</evidence>
<comment type="caution">
    <text evidence="2">The sequence shown here is derived from an EMBL/GenBank/DDBJ whole genome shotgun (WGS) entry which is preliminary data.</text>
</comment>
<dbReference type="PANTHER" id="PTHR33326">
    <property type="entry name" value="OS05G0543800 PROTEIN"/>
    <property type="match status" value="1"/>
</dbReference>